<accession>A0A451AJB1</accession>
<name>A0A451AJB1_9GAMM</name>
<dbReference type="EMBL" id="CAADGD010000081">
    <property type="protein sequence ID" value="VFK71758.1"/>
    <property type="molecule type" value="Genomic_DNA"/>
</dbReference>
<evidence type="ECO:0000313" key="2">
    <source>
        <dbReference type="EMBL" id="VFK71758.1"/>
    </source>
</evidence>
<reference evidence="1" key="1">
    <citation type="submission" date="2019-02" db="EMBL/GenBank/DDBJ databases">
        <authorList>
            <person name="Gruber-Vodicka R. H."/>
            <person name="Seah K. B. B."/>
        </authorList>
    </citation>
    <scope>NUCLEOTIDE SEQUENCE</scope>
    <source>
        <strain evidence="2">BECK_BY19</strain>
        <strain evidence="1">BECK_BY8</strain>
    </source>
</reference>
<dbReference type="EMBL" id="CAADFZ010000080">
    <property type="protein sequence ID" value="VFK66127.1"/>
    <property type="molecule type" value="Genomic_DNA"/>
</dbReference>
<organism evidence="1">
    <name type="scientific">Candidatus Kentrum sp. UNK</name>
    <dbReference type="NCBI Taxonomy" id="2126344"/>
    <lineage>
        <taxon>Bacteria</taxon>
        <taxon>Pseudomonadati</taxon>
        <taxon>Pseudomonadota</taxon>
        <taxon>Gammaproteobacteria</taxon>
        <taxon>Candidatus Kentrum</taxon>
    </lineage>
</organism>
<protein>
    <submittedName>
        <fullName evidence="1">Uncharacterized protein</fullName>
    </submittedName>
</protein>
<sequence>MDSREPEDWINQFGADGERYSYPESLNRVGFFEDFFDGKQQLSTFWGIANRNLARAARWRGFLFTYRKKNSEEPVLEFGLTPFGP</sequence>
<dbReference type="AlphaFoldDB" id="A0A451AJB1"/>
<evidence type="ECO:0000313" key="1">
    <source>
        <dbReference type="EMBL" id="VFK66127.1"/>
    </source>
</evidence>
<proteinExistence type="predicted"/>
<gene>
    <name evidence="1" type="ORF">BECKUNK1418G_GA0071005_108013</name>
    <name evidence="2" type="ORF">BECKUNK1418H_GA0071006_108113</name>
</gene>